<protein>
    <submittedName>
        <fullName evidence="2">Uncharacterized protein</fullName>
    </submittedName>
</protein>
<feature type="compositionally biased region" description="Basic and acidic residues" evidence="1">
    <location>
        <begin position="45"/>
        <end position="57"/>
    </location>
</feature>
<proteinExistence type="predicted"/>
<dbReference type="AlphaFoldDB" id="Q572K6"/>
<reference evidence="2" key="1">
    <citation type="journal article" date="2005" name="Proc. Natl. Acad. Sci. U.S.A.">
        <title>An ancestral oomycete locus contains late blight avirulence gene Avr3a, encoding a protein that is recognized in the host cytoplasm.</title>
        <authorList>
            <person name="Armstrong M.R."/>
            <person name="Whisson S.C."/>
            <person name="Pritchard L."/>
            <person name="Bos J.I.B."/>
            <person name="Venter E."/>
            <person name="Avrova A.O."/>
            <person name="Rehmany A.P."/>
            <person name="Bohme U."/>
            <person name="Brooks K."/>
            <person name="Cherevach I."/>
            <person name="Hamlin N."/>
            <person name="White B."/>
            <person name="Fraser A."/>
            <person name="Lord A."/>
            <person name="Quail M.A."/>
            <person name="Churcher C."/>
            <person name="Hall N."/>
            <person name="Berriman M."/>
            <person name="Kamoun S."/>
            <person name="Beyon J.L."/>
            <person name="Birch P.R.J."/>
        </authorList>
    </citation>
    <scope>NUCLEOTIDE SEQUENCE</scope>
</reference>
<evidence type="ECO:0000256" key="1">
    <source>
        <dbReference type="SAM" id="MobiDB-lite"/>
    </source>
</evidence>
<gene>
    <name evidence="2" type="ORF">PI35.0180c</name>
</gene>
<evidence type="ECO:0000313" key="2">
    <source>
        <dbReference type="EMBL" id="CAI72267.1"/>
    </source>
</evidence>
<accession>Q572K6</accession>
<name>Q572K6_PHYIN</name>
<organism evidence="2">
    <name type="scientific">Phytophthora infestans</name>
    <name type="common">Potato late blight agent</name>
    <name type="synonym">Botrytis infestans</name>
    <dbReference type="NCBI Taxonomy" id="4787"/>
    <lineage>
        <taxon>Eukaryota</taxon>
        <taxon>Sar</taxon>
        <taxon>Stramenopiles</taxon>
        <taxon>Oomycota</taxon>
        <taxon>Peronosporomycetes</taxon>
        <taxon>Peronosporales</taxon>
        <taxon>Peronosporaceae</taxon>
        <taxon>Phytophthora</taxon>
    </lineage>
</organism>
<sequence length="108" mass="12019">MDELEPEQSGALQALPPPVKPRTAGLELTAYHSPPEAFPNKRLVFHPDTERSSRSREPVFLLENGPNDDEEYKSNGSDGPPTPKRVRIDEDDLIAKAVLPVSMAFQIR</sequence>
<feature type="region of interest" description="Disordered" evidence="1">
    <location>
        <begin position="1"/>
        <end position="86"/>
    </location>
</feature>
<dbReference type="EMBL" id="AJ893356">
    <property type="protein sequence ID" value="CAI72267.1"/>
    <property type="molecule type" value="Genomic_DNA"/>
</dbReference>